<proteinExistence type="predicted"/>
<evidence type="ECO:0000313" key="1">
    <source>
        <dbReference type="EMBL" id="MBS2100269.1"/>
    </source>
</evidence>
<comment type="caution">
    <text evidence="1">The sequence shown here is derived from an EMBL/GenBank/DDBJ whole genome shotgun (WGS) entry which is preliminary data.</text>
</comment>
<dbReference type="EMBL" id="JAGUCO010000020">
    <property type="protein sequence ID" value="MBS2100269.1"/>
    <property type="molecule type" value="Genomic_DNA"/>
</dbReference>
<dbReference type="RefSeq" id="WP_212217770.1">
    <property type="nucleotide sequence ID" value="NZ_JAGUCO010000020.1"/>
</dbReference>
<gene>
    <name evidence="1" type="ORF">KEM10_18425</name>
</gene>
<evidence type="ECO:0000313" key="2">
    <source>
        <dbReference type="Proteomes" id="UP000708576"/>
    </source>
</evidence>
<keyword evidence="2" id="KW-1185">Reference proteome</keyword>
<protein>
    <recommendedName>
        <fullName evidence="3">Outer membrane protein beta-barrel domain-containing protein</fullName>
    </recommendedName>
</protein>
<evidence type="ECO:0008006" key="3">
    <source>
        <dbReference type="Google" id="ProtNLM"/>
    </source>
</evidence>
<reference evidence="1 2" key="1">
    <citation type="journal article" date="2015" name="Int. J. Syst. Evol. Microbiol.">
        <title>Carboxylicivirga linearis sp. nov., isolated from a sea cucumber culture pond.</title>
        <authorList>
            <person name="Wang F.Q."/>
            <person name="Zhou Y.X."/>
            <person name="Lin X.Z."/>
            <person name="Chen G.J."/>
            <person name="Du Z.J."/>
        </authorList>
    </citation>
    <scope>NUCLEOTIDE SEQUENCE [LARGE SCALE GENOMIC DNA]</scope>
    <source>
        <strain evidence="1 2">FB218</strain>
    </source>
</reference>
<organism evidence="1 2">
    <name type="scientific">Carboxylicivirga linearis</name>
    <dbReference type="NCBI Taxonomy" id="1628157"/>
    <lineage>
        <taxon>Bacteria</taxon>
        <taxon>Pseudomonadati</taxon>
        <taxon>Bacteroidota</taxon>
        <taxon>Bacteroidia</taxon>
        <taxon>Marinilabiliales</taxon>
        <taxon>Marinilabiliaceae</taxon>
        <taxon>Carboxylicivirga</taxon>
    </lineage>
</organism>
<sequence length="162" mass="18170">MKRMLFVGILLAMSICSGISQIQKKTFLIGGYADIEINKYDSEFSFNPNSAIFLTDKLCLGISLPLEYTSEKLYWDFTPFGRYYLSPAESSSVYFSGFVGLKNILELGSALTDKKMGLGIGHVWFLNQSIGLEAELQGNTDFRNVGLGMYVGFQIYFNRSND</sequence>
<accession>A0ABS5K0N3</accession>
<dbReference type="Proteomes" id="UP000708576">
    <property type="component" value="Unassembled WGS sequence"/>
</dbReference>
<name>A0ABS5K0N3_9BACT</name>